<keyword evidence="2" id="KW-0472">Membrane</keyword>
<protein>
    <submittedName>
        <fullName evidence="3">Uncharacterized protein</fullName>
    </submittedName>
</protein>
<feature type="transmembrane region" description="Helical" evidence="2">
    <location>
        <begin position="141"/>
        <end position="159"/>
    </location>
</feature>
<evidence type="ECO:0000313" key="3">
    <source>
        <dbReference type="EMBL" id="QHT01195.1"/>
    </source>
</evidence>
<feature type="region of interest" description="Disordered" evidence="1">
    <location>
        <begin position="19"/>
        <end position="38"/>
    </location>
</feature>
<accession>A0A6C0CBY3</accession>
<keyword evidence="2" id="KW-1133">Transmembrane helix</keyword>
<evidence type="ECO:0000256" key="2">
    <source>
        <dbReference type="SAM" id="Phobius"/>
    </source>
</evidence>
<sequence>MFSSWDDAWINDPVKAMTRKLSGKPNSDTEPVDKISNPRTDIYNFSSPSINLSELSVNTTPYKKKLYKRDDIFNTSDFVERDEPGCTAVTNHLQNCDRCYAQFKKMVDRKVNDRLHDIMLFSNINRQTDINTTQSDSWKETLIIVVGAVIVIFILYLMTKSLTK</sequence>
<name>A0A6C0CBY3_9ZZZZ</name>
<evidence type="ECO:0000256" key="1">
    <source>
        <dbReference type="SAM" id="MobiDB-lite"/>
    </source>
</evidence>
<proteinExistence type="predicted"/>
<keyword evidence="2" id="KW-0812">Transmembrane</keyword>
<reference evidence="3" key="1">
    <citation type="journal article" date="2020" name="Nature">
        <title>Giant virus diversity and host interactions through global metagenomics.</title>
        <authorList>
            <person name="Schulz F."/>
            <person name="Roux S."/>
            <person name="Paez-Espino D."/>
            <person name="Jungbluth S."/>
            <person name="Walsh D.A."/>
            <person name="Denef V.J."/>
            <person name="McMahon K.D."/>
            <person name="Konstantinidis K.T."/>
            <person name="Eloe-Fadrosh E.A."/>
            <person name="Kyrpides N.C."/>
            <person name="Woyke T."/>
        </authorList>
    </citation>
    <scope>NUCLEOTIDE SEQUENCE</scope>
    <source>
        <strain evidence="3">GVMAG-M-3300020192-26</strain>
    </source>
</reference>
<dbReference type="EMBL" id="MN739366">
    <property type="protein sequence ID" value="QHT01195.1"/>
    <property type="molecule type" value="Genomic_DNA"/>
</dbReference>
<organism evidence="3">
    <name type="scientific">viral metagenome</name>
    <dbReference type="NCBI Taxonomy" id="1070528"/>
    <lineage>
        <taxon>unclassified sequences</taxon>
        <taxon>metagenomes</taxon>
        <taxon>organismal metagenomes</taxon>
    </lineage>
</organism>
<dbReference type="AlphaFoldDB" id="A0A6C0CBY3"/>